<organism evidence="2 3">
    <name type="scientific">Cylindrodendrum hubeiense</name>
    <dbReference type="NCBI Taxonomy" id="595255"/>
    <lineage>
        <taxon>Eukaryota</taxon>
        <taxon>Fungi</taxon>
        <taxon>Dikarya</taxon>
        <taxon>Ascomycota</taxon>
        <taxon>Pezizomycotina</taxon>
        <taxon>Sordariomycetes</taxon>
        <taxon>Hypocreomycetidae</taxon>
        <taxon>Hypocreales</taxon>
        <taxon>Nectriaceae</taxon>
        <taxon>Cylindrodendrum</taxon>
    </lineage>
</organism>
<reference evidence="2" key="1">
    <citation type="submission" date="2020-03" db="EMBL/GenBank/DDBJ databases">
        <title>Draft Genome Sequence of Cylindrodendrum hubeiense.</title>
        <authorList>
            <person name="Buettner E."/>
            <person name="Kellner H."/>
        </authorList>
    </citation>
    <scope>NUCLEOTIDE SEQUENCE</scope>
    <source>
        <strain evidence="2">IHI 201604</strain>
    </source>
</reference>
<dbReference type="PANTHER" id="PTHR40128:SF1">
    <property type="entry name" value="PHYTANOYL-COA HYDROXYLASE"/>
    <property type="match status" value="1"/>
</dbReference>
<sequence>MTGVLRNIDSLPTRPESYHASKQQDPKSPQKDKLTLHGNGGIIDDVGELTPCYPDTPIEEIRRRYWQEGVVWVKGLLDPDVVNKCRKEYFSMVNEGTGILKPETDPVEGIFSGGDWREFLLPGAVRVAAGLKDDGPFVENAIKSHVAPFYQNFKRYAGQQLEPFVGKLCEFEDPCTLRSNLPSGRPPTSITAWVPIGDIGLHDGGLIYLDRAHDIGVKYEDDFSKKNADLSDEERLSAFNRNMSKGGWIDKNAATFGEDWSRKWYTGKYEAGDVVFHTPMTIHAGAMNKSATGRIRCSTDLRFVDKTKPSRDREIF</sequence>
<evidence type="ECO:0000313" key="2">
    <source>
        <dbReference type="EMBL" id="KAF7551492.1"/>
    </source>
</evidence>
<accession>A0A9P5HDW5</accession>
<dbReference type="SUPFAM" id="SSF51197">
    <property type="entry name" value="Clavaminate synthase-like"/>
    <property type="match status" value="1"/>
</dbReference>
<dbReference type="OrthoDB" id="2328924at2759"/>
<gene>
    <name evidence="2" type="ORF">G7Z17_g4979</name>
</gene>
<name>A0A9P5HDW5_9HYPO</name>
<comment type="caution">
    <text evidence="2">The sequence shown here is derived from an EMBL/GenBank/DDBJ whole genome shotgun (WGS) entry which is preliminary data.</text>
</comment>
<dbReference type="Proteomes" id="UP000722485">
    <property type="component" value="Unassembled WGS sequence"/>
</dbReference>
<dbReference type="EMBL" id="JAANBB010000077">
    <property type="protein sequence ID" value="KAF7551492.1"/>
    <property type="molecule type" value="Genomic_DNA"/>
</dbReference>
<keyword evidence="3" id="KW-1185">Reference proteome</keyword>
<dbReference type="Pfam" id="PF05721">
    <property type="entry name" value="PhyH"/>
    <property type="match status" value="1"/>
</dbReference>
<dbReference type="PANTHER" id="PTHR40128">
    <property type="entry name" value="EXPRESSED PROTEIN"/>
    <property type="match status" value="1"/>
</dbReference>
<evidence type="ECO:0000256" key="1">
    <source>
        <dbReference type="SAM" id="MobiDB-lite"/>
    </source>
</evidence>
<dbReference type="InterPro" id="IPR008775">
    <property type="entry name" value="Phytyl_CoA_dOase-like"/>
</dbReference>
<protein>
    <recommendedName>
        <fullName evidence="4">Phytanoyl-CoA dioxygenase</fullName>
    </recommendedName>
</protein>
<dbReference type="Gene3D" id="2.60.120.620">
    <property type="entry name" value="q2cbj1_9rhob like domain"/>
    <property type="match status" value="1"/>
</dbReference>
<feature type="compositionally biased region" description="Basic and acidic residues" evidence="1">
    <location>
        <begin position="16"/>
        <end position="35"/>
    </location>
</feature>
<evidence type="ECO:0000313" key="3">
    <source>
        <dbReference type="Proteomes" id="UP000722485"/>
    </source>
</evidence>
<feature type="region of interest" description="Disordered" evidence="1">
    <location>
        <begin position="1"/>
        <end position="37"/>
    </location>
</feature>
<dbReference type="AlphaFoldDB" id="A0A9P5HDW5"/>
<evidence type="ECO:0008006" key="4">
    <source>
        <dbReference type="Google" id="ProtNLM"/>
    </source>
</evidence>
<proteinExistence type="predicted"/>